<keyword evidence="2" id="KW-0479">Metal-binding</keyword>
<dbReference type="Proteomes" id="UP000480684">
    <property type="component" value="Unassembled WGS sequence"/>
</dbReference>
<dbReference type="CDD" id="cd12107">
    <property type="entry name" value="Hemerythrin"/>
    <property type="match status" value="1"/>
</dbReference>
<protein>
    <submittedName>
        <fullName evidence="5">Hemerythrin family protein</fullName>
    </submittedName>
</protein>
<dbReference type="RefSeq" id="WP_163678175.1">
    <property type="nucleotide sequence ID" value="NZ_JAAIYP010000035.1"/>
</dbReference>
<keyword evidence="6" id="KW-1185">Reference proteome</keyword>
<accession>A0A7C9UZD6</accession>
<evidence type="ECO:0000256" key="2">
    <source>
        <dbReference type="ARBA" id="ARBA00022723"/>
    </source>
</evidence>
<dbReference type="EMBL" id="JAAIYP010000035">
    <property type="protein sequence ID" value="NFV80274.1"/>
    <property type="molecule type" value="Genomic_DNA"/>
</dbReference>
<dbReference type="Gene3D" id="1.20.120.50">
    <property type="entry name" value="Hemerythrin-like"/>
    <property type="match status" value="1"/>
</dbReference>
<evidence type="ECO:0000256" key="3">
    <source>
        <dbReference type="ARBA" id="ARBA00023004"/>
    </source>
</evidence>
<evidence type="ECO:0000259" key="4">
    <source>
        <dbReference type="Pfam" id="PF01814"/>
    </source>
</evidence>
<name>A0A7C9UZD6_9PROT</name>
<dbReference type="InterPro" id="IPR012312">
    <property type="entry name" value="Hemerythrin-like"/>
</dbReference>
<dbReference type="Pfam" id="PF01814">
    <property type="entry name" value="Hemerythrin"/>
    <property type="match status" value="1"/>
</dbReference>
<dbReference type="SUPFAM" id="SSF47188">
    <property type="entry name" value="Hemerythrin-like"/>
    <property type="match status" value="1"/>
</dbReference>
<gene>
    <name evidence="5" type="ORF">G4223_09135</name>
</gene>
<dbReference type="AlphaFoldDB" id="A0A7C9UZD6"/>
<comment type="similarity">
    <text evidence="1">Belongs to the hemerythrin family.</text>
</comment>
<dbReference type="PROSITE" id="PS00550">
    <property type="entry name" value="HEMERYTHRINS"/>
    <property type="match status" value="1"/>
</dbReference>
<comment type="caution">
    <text evidence="5">The sequence shown here is derived from an EMBL/GenBank/DDBJ whole genome shotgun (WGS) entry which is preliminary data.</text>
</comment>
<evidence type="ECO:0000256" key="1">
    <source>
        <dbReference type="ARBA" id="ARBA00010587"/>
    </source>
</evidence>
<reference evidence="5 6" key="1">
    <citation type="submission" date="2020-02" db="EMBL/GenBank/DDBJ databases">
        <authorList>
            <person name="Dziuba M."/>
            <person name="Kuznetsov B."/>
            <person name="Mardanov A."/>
            <person name="Ravin N."/>
            <person name="Grouzdev D."/>
        </authorList>
    </citation>
    <scope>NUCLEOTIDE SEQUENCE [LARGE SCALE GENOMIC DNA]</scope>
    <source>
        <strain evidence="5 6">SpK</strain>
    </source>
</reference>
<organism evidence="5 6">
    <name type="scientific">Magnetospirillum aberrantis SpK</name>
    <dbReference type="NCBI Taxonomy" id="908842"/>
    <lineage>
        <taxon>Bacteria</taxon>
        <taxon>Pseudomonadati</taxon>
        <taxon>Pseudomonadota</taxon>
        <taxon>Alphaproteobacteria</taxon>
        <taxon>Rhodospirillales</taxon>
        <taxon>Rhodospirillaceae</taxon>
        <taxon>Magnetospirillum</taxon>
    </lineage>
</organism>
<evidence type="ECO:0000313" key="6">
    <source>
        <dbReference type="Proteomes" id="UP000480684"/>
    </source>
</evidence>
<evidence type="ECO:0000313" key="5">
    <source>
        <dbReference type="EMBL" id="NFV80274.1"/>
    </source>
</evidence>
<dbReference type="InterPro" id="IPR035938">
    <property type="entry name" value="Hemerythrin-like_sf"/>
</dbReference>
<sequence length="142" mass="15656">MLSDLSSLTPAHSLPWFPSFDVGDPRIDGEHRALVECANELCSQASASVPTALLRRAGRELIVLAEVHFESEEALFPLIGYTDRQTHVRQHLGILAGLESLMLHPIADTPSLAAATARLLLVEHIIRHDQEFKCWIEAAQEG</sequence>
<keyword evidence="3" id="KW-0408">Iron</keyword>
<dbReference type="InterPro" id="IPR012827">
    <property type="entry name" value="Hemerythrin_metal-bd"/>
</dbReference>
<dbReference type="NCBIfam" id="TIGR02481">
    <property type="entry name" value="hemeryth_dom"/>
    <property type="match status" value="1"/>
</dbReference>
<proteinExistence type="inferred from homology"/>
<feature type="domain" description="Hemerythrin-like" evidence="4">
    <location>
        <begin position="26"/>
        <end position="132"/>
    </location>
</feature>
<dbReference type="InterPro" id="IPR016131">
    <property type="entry name" value="Haemerythrin_Fe_BS"/>
</dbReference>
<dbReference type="GO" id="GO:0046872">
    <property type="term" value="F:metal ion binding"/>
    <property type="evidence" value="ECO:0007669"/>
    <property type="project" value="UniProtKB-KW"/>
</dbReference>